<proteinExistence type="predicted"/>
<organism evidence="2">
    <name type="scientific">bioreactor metagenome</name>
    <dbReference type="NCBI Taxonomy" id="1076179"/>
    <lineage>
        <taxon>unclassified sequences</taxon>
        <taxon>metagenomes</taxon>
        <taxon>ecological metagenomes</taxon>
    </lineage>
</organism>
<evidence type="ECO:0000313" key="2">
    <source>
        <dbReference type="EMBL" id="MPM46154.1"/>
    </source>
</evidence>
<evidence type="ECO:0000259" key="1">
    <source>
        <dbReference type="Pfam" id="PF12873"/>
    </source>
</evidence>
<accession>A0A645A8U3</accession>
<dbReference type="AlphaFoldDB" id="A0A645A8U3"/>
<name>A0A645A8U3_9ZZZZ</name>
<dbReference type="InterPro" id="IPR024437">
    <property type="entry name" value="DUF3825"/>
</dbReference>
<gene>
    <name evidence="2" type="ORF">SDC9_92852</name>
</gene>
<dbReference type="EMBL" id="VSSQ01011165">
    <property type="protein sequence ID" value="MPM46154.1"/>
    <property type="molecule type" value="Genomic_DNA"/>
</dbReference>
<protein>
    <recommendedName>
        <fullName evidence="1">DUF3825 domain-containing protein</fullName>
    </recommendedName>
</protein>
<feature type="domain" description="DUF3825" evidence="1">
    <location>
        <begin position="22"/>
        <end position="266"/>
    </location>
</feature>
<reference evidence="2" key="1">
    <citation type="submission" date="2019-08" db="EMBL/GenBank/DDBJ databases">
        <authorList>
            <person name="Kucharzyk K."/>
            <person name="Murdoch R.W."/>
            <person name="Higgins S."/>
            <person name="Loffler F."/>
        </authorList>
    </citation>
    <scope>NUCLEOTIDE SEQUENCE</scope>
</reference>
<dbReference type="Pfam" id="PF12873">
    <property type="entry name" value="DUF3825"/>
    <property type="match status" value="1"/>
</dbReference>
<comment type="caution">
    <text evidence="2">The sequence shown here is derived from an EMBL/GenBank/DDBJ whole genome shotgun (WGS) entry which is preliminary data.</text>
</comment>
<sequence length="272" mass="31608">MILPDLFEFAYVPNWFDHLGTLAEMAMPESWRFTHPLIPPKNPDTPILEKYVNYVFKKQVIDFNNFQYESDPEYADKIFYLRNEKACFNTGLYTKNYKSIYGCFTRNKRKDTMLDWFFRGFFDDVAPDMKYVQPLPDKPGFLLPITGMTFFPAWDTRVNVNHILCDPDNFARLPMVVQRAKNLSLLLETAVELARRKASFEPGIVVPQGYQGKVQFLLPLCLLDTEHTDLAMTLTPMDGYYLGHTCLTLEMAYLNARLIGRPVAPWLLELVT</sequence>